<evidence type="ECO:0000313" key="3">
    <source>
        <dbReference type="EMBL" id="UYV63165.1"/>
    </source>
</evidence>
<gene>
    <name evidence="3" type="ORF">LAZ67_2003329</name>
</gene>
<dbReference type="PANTHER" id="PTHR42648:SF28">
    <property type="entry name" value="TRANSPOSON-ENCODED PROTEIN WITH RIBONUCLEASE H-LIKE AND RETROVIRUS ZINC FINGER-LIKE DOMAINS"/>
    <property type="match status" value="1"/>
</dbReference>
<evidence type="ECO:0000259" key="2">
    <source>
        <dbReference type="Pfam" id="PF25597"/>
    </source>
</evidence>
<dbReference type="Pfam" id="PF25597">
    <property type="entry name" value="SH3_retrovirus"/>
    <property type="match status" value="1"/>
</dbReference>
<dbReference type="InterPro" id="IPR057670">
    <property type="entry name" value="SH3_retrovirus"/>
</dbReference>
<dbReference type="PANTHER" id="PTHR42648">
    <property type="entry name" value="TRANSPOSASE, PUTATIVE-RELATED"/>
    <property type="match status" value="1"/>
</dbReference>
<protein>
    <recommendedName>
        <fullName evidence="2">Retroviral polymerase SH3-like domain-containing protein</fullName>
    </recommendedName>
</protein>
<dbReference type="InterPro" id="IPR036397">
    <property type="entry name" value="RNaseH_sf"/>
</dbReference>
<accession>A0ABY6K7D1</accession>
<dbReference type="InterPro" id="IPR012337">
    <property type="entry name" value="RNaseH-like_sf"/>
</dbReference>
<dbReference type="Gene3D" id="3.30.420.10">
    <property type="entry name" value="Ribonuclease H-like superfamily/Ribonuclease H"/>
    <property type="match status" value="1"/>
</dbReference>
<dbReference type="InterPro" id="IPR039537">
    <property type="entry name" value="Retrotran_Ty1/copia-like"/>
</dbReference>
<feature type="region of interest" description="Disordered" evidence="1">
    <location>
        <begin position="1"/>
        <end position="26"/>
    </location>
</feature>
<evidence type="ECO:0000256" key="1">
    <source>
        <dbReference type="SAM" id="MobiDB-lite"/>
    </source>
</evidence>
<sequence length="384" mass="44291">MDDNIQDHGRPTSENRRAYDPSQDVAKKDMRHSVLSVFQMIENGRKVVFNKSGCHIMDMKDQNDRVSLASECKEELTLELWHKRLMHVNAYTIAKMAKNQSNGVAERMNRTLLDLVRSTISGSGLPKASWAELTYTAAYVRNRVLNNHNGESTPYELGRGYRVWIPEMKKVVESRDCVFKESNVSRNDSNREVLPSVEHYSYGTQREIEENPVSLLDQEDVIPTEEDSHNEDTVKPSPTRSHPMILRNQRNAENSIELLSTEEIGGEGFDDFGEHDIEELLVDEALNDDDILESMVDTTKDFETVDSELEDVTPLDEKLLREGLQLSGKLEIFFIQNDNDVERALKFQRDLKFCMSGYRELYKELVKPSQRLITDYLVKEKKNH</sequence>
<keyword evidence="4" id="KW-1185">Reference proteome</keyword>
<evidence type="ECO:0000313" key="4">
    <source>
        <dbReference type="Proteomes" id="UP001235939"/>
    </source>
</evidence>
<organism evidence="3 4">
    <name type="scientific">Cordylochernes scorpioides</name>
    <dbReference type="NCBI Taxonomy" id="51811"/>
    <lineage>
        <taxon>Eukaryota</taxon>
        <taxon>Metazoa</taxon>
        <taxon>Ecdysozoa</taxon>
        <taxon>Arthropoda</taxon>
        <taxon>Chelicerata</taxon>
        <taxon>Arachnida</taxon>
        <taxon>Pseudoscorpiones</taxon>
        <taxon>Cheliferoidea</taxon>
        <taxon>Chernetidae</taxon>
        <taxon>Cordylochernes</taxon>
    </lineage>
</organism>
<dbReference type="EMBL" id="CP092864">
    <property type="protein sequence ID" value="UYV63165.1"/>
    <property type="molecule type" value="Genomic_DNA"/>
</dbReference>
<feature type="domain" description="Retroviral polymerase SH3-like" evidence="2">
    <location>
        <begin position="159"/>
        <end position="189"/>
    </location>
</feature>
<dbReference type="SUPFAM" id="SSF53098">
    <property type="entry name" value="Ribonuclease H-like"/>
    <property type="match status" value="1"/>
</dbReference>
<reference evidence="3 4" key="1">
    <citation type="submission" date="2022-01" db="EMBL/GenBank/DDBJ databases">
        <title>A chromosomal length assembly of Cordylochernes scorpioides.</title>
        <authorList>
            <person name="Zeh D."/>
            <person name="Zeh J."/>
        </authorList>
    </citation>
    <scope>NUCLEOTIDE SEQUENCE [LARGE SCALE GENOMIC DNA]</scope>
    <source>
        <strain evidence="3">IN4F17</strain>
        <tissue evidence="3">Whole Body</tissue>
    </source>
</reference>
<feature type="region of interest" description="Disordered" evidence="1">
    <location>
        <begin position="224"/>
        <end position="243"/>
    </location>
</feature>
<dbReference type="Proteomes" id="UP001235939">
    <property type="component" value="Chromosome 02"/>
</dbReference>
<proteinExistence type="predicted"/>
<name>A0ABY6K7D1_9ARAC</name>